<keyword evidence="2" id="KW-1185">Reference proteome</keyword>
<protein>
    <recommendedName>
        <fullName evidence="3">F-box domain-containing protein</fullName>
    </recommendedName>
</protein>
<accession>A0A409YM64</accession>
<evidence type="ECO:0008006" key="3">
    <source>
        <dbReference type="Google" id="ProtNLM"/>
    </source>
</evidence>
<evidence type="ECO:0000313" key="2">
    <source>
        <dbReference type="Proteomes" id="UP000284842"/>
    </source>
</evidence>
<gene>
    <name evidence="1" type="ORF">CVT24_010764</name>
</gene>
<dbReference type="OrthoDB" id="3129364at2759"/>
<sequence length="482" mass="54787">MYVHFKVVGSEERAVTLTCISYDGGLDIGQFVKGCINPPDLERLKLFGRRIRTLTFSECARAPGVVDSSAAVTIASALRGEYLFPNLQELEWDIKEDSNAALPLCISPGLRNVLIHMYYNDALDTTHADVVSAFVLSLAHSNIQLSDLKVDFPCSRSMMDIIPSAFSKLQSLQLCIDHGSERSFDLAFLQELTHLDQLDTLNLDCPFFRFHLPNGYPNLCFQHVGRLFITCPFDDVFNLLAITRFPSLFSFDLDFILPIDLLVTYDYDWKRLLDTIRDVASPSKVQEISLVPWQPSWSDNTFQYDFFRRSYPGVPFEDLAESLLRFKLVTFICNFPLFRSLTMENLKAIVSAWPTIAVLYLYTAEENTVGLDALHYLASNLPFLFNLAIGLDASVGSMSNTPARFGQSLEAFSLRLFRHTRSLSTVSKLASHVDALFPNVERYTEMADNWNDVKDEHGSMFTQLLDIIKQARKRERRRISAQ</sequence>
<evidence type="ECO:0000313" key="1">
    <source>
        <dbReference type="EMBL" id="PPR04167.1"/>
    </source>
</evidence>
<reference evidence="1 2" key="1">
    <citation type="journal article" date="2018" name="Evol. Lett.">
        <title>Horizontal gene cluster transfer increased hallucinogenic mushroom diversity.</title>
        <authorList>
            <person name="Reynolds H.T."/>
            <person name="Vijayakumar V."/>
            <person name="Gluck-Thaler E."/>
            <person name="Korotkin H.B."/>
            <person name="Matheny P.B."/>
            <person name="Slot J.C."/>
        </authorList>
    </citation>
    <scope>NUCLEOTIDE SEQUENCE [LARGE SCALE GENOMIC DNA]</scope>
    <source>
        <strain evidence="1 2">2629</strain>
    </source>
</reference>
<name>A0A409YM64_9AGAR</name>
<proteinExistence type="predicted"/>
<dbReference type="Proteomes" id="UP000284842">
    <property type="component" value="Unassembled WGS sequence"/>
</dbReference>
<dbReference type="InParanoid" id="A0A409YM64"/>
<dbReference type="AlphaFoldDB" id="A0A409YM64"/>
<organism evidence="1 2">
    <name type="scientific">Panaeolus cyanescens</name>
    <dbReference type="NCBI Taxonomy" id="181874"/>
    <lineage>
        <taxon>Eukaryota</taxon>
        <taxon>Fungi</taxon>
        <taxon>Dikarya</taxon>
        <taxon>Basidiomycota</taxon>
        <taxon>Agaricomycotina</taxon>
        <taxon>Agaricomycetes</taxon>
        <taxon>Agaricomycetidae</taxon>
        <taxon>Agaricales</taxon>
        <taxon>Agaricineae</taxon>
        <taxon>Galeropsidaceae</taxon>
        <taxon>Panaeolus</taxon>
    </lineage>
</organism>
<dbReference type="EMBL" id="NHTK01000984">
    <property type="protein sequence ID" value="PPR04167.1"/>
    <property type="molecule type" value="Genomic_DNA"/>
</dbReference>
<comment type="caution">
    <text evidence="1">The sequence shown here is derived from an EMBL/GenBank/DDBJ whole genome shotgun (WGS) entry which is preliminary data.</text>
</comment>